<dbReference type="GO" id="GO:0009279">
    <property type="term" value="C:cell outer membrane"/>
    <property type="evidence" value="ECO:0007669"/>
    <property type="project" value="UniProtKB-SubCell"/>
</dbReference>
<feature type="chain" id="PRO_5041501292" description="Outer membrane lipoprotein Blc" evidence="2">
    <location>
        <begin position="26"/>
        <end position="189"/>
    </location>
</feature>
<reference evidence="5" key="1">
    <citation type="submission" date="2023-01" db="EMBL/GenBank/DDBJ databases">
        <title>Whole-genome sequence of Pseudomonas putida NBRC 14671.</title>
        <authorList>
            <person name="Morohoshi T."/>
            <person name="Someya N."/>
        </authorList>
    </citation>
    <scope>NUCLEOTIDE SEQUENCE</scope>
    <source>
        <strain evidence="5">NBRC 14671</strain>
    </source>
</reference>
<dbReference type="PIRSF" id="PIRSF036893">
    <property type="entry name" value="Lipocalin_ApoD"/>
    <property type="match status" value="1"/>
</dbReference>
<dbReference type="PANTHER" id="PTHR10612:SF34">
    <property type="entry name" value="APOLIPOPROTEIN D"/>
    <property type="match status" value="1"/>
</dbReference>
<protein>
    <recommendedName>
        <fullName evidence="2">Outer membrane lipoprotein Blc</fullName>
    </recommendedName>
</protein>
<evidence type="ECO:0000259" key="4">
    <source>
        <dbReference type="Pfam" id="PF08212"/>
    </source>
</evidence>
<keyword evidence="2" id="KW-0472">Membrane</keyword>
<dbReference type="AlphaFoldDB" id="A0AA37RHR4"/>
<dbReference type="Proteomes" id="UP001161257">
    <property type="component" value="Unassembled WGS sequence"/>
</dbReference>
<evidence type="ECO:0000313" key="6">
    <source>
        <dbReference type="Proteomes" id="UP001161257"/>
    </source>
</evidence>
<dbReference type="InterPro" id="IPR022272">
    <property type="entry name" value="Lipocalin_CS"/>
</dbReference>
<dbReference type="GO" id="GO:0006950">
    <property type="term" value="P:response to stress"/>
    <property type="evidence" value="ECO:0007669"/>
    <property type="project" value="UniProtKB-ARBA"/>
</dbReference>
<dbReference type="CDD" id="cd19438">
    <property type="entry name" value="lipocalin_Blc-like"/>
    <property type="match status" value="1"/>
</dbReference>
<feature type="signal peptide" evidence="2">
    <location>
        <begin position="1"/>
        <end position="25"/>
    </location>
</feature>
<evidence type="ECO:0000313" key="5">
    <source>
        <dbReference type="EMBL" id="GLO37438.1"/>
    </source>
</evidence>
<feature type="lipid moiety-binding region" description="S-diacylglycerol cysteine" evidence="3">
    <location>
        <position position="19"/>
    </location>
</feature>
<comment type="caution">
    <text evidence="5">The sequence shown here is derived from an EMBL/GenBank/DDBJ whole genome shotgun (WGS) entry which is preliminary data.</text>
</comment>
<sequence>MALRTPLLLSCMTLALLGCAGNDHPAPPRTQQVDLQRYQGTWYELARLPMFFQRNCVQSEAHYGLRTDGRIDVTNRCQEKDGQWNEAKGIAEAQQTGSTDKLWVRFDNWFSRLAPGLTKGEYWVLYHDKDYRVALVGHPNREYLWLLSRTPAVTDQQREQLLSIAREQGYDTSKLIWRQADSLTIDGMR</sequence>
<dbReference type="Pfam" id="PF08212">
    <property type="entry name" value="Lipocalin_2"/>
    <property type="match status" value="1"/>
</dbReference>
<dbReference type="InterPro" id="IPR002446">
    <property type="entry name" value="Lipocalin_bac"/>
</dbReference>
<dbReference type="SUPFAM" id="SSF50814">
    <property type="entry name" value="Lipocalins"/>
    <property type="match status" value="1"/>
</dbReference>
<keyword evidence="2" id="KW-0998">Cell outer membrane</keyword>
<dbReference type="Gene3D" id="2.40.128.20">
    <property type="match status" value="1"/>
</dbReference>
<dbReference type="InterPro" id="IPR000566">
    <property type="entry name" value="Lipocln_cytosolic_FA-bd_dom"/>
</dbReference>
<dbReference type="InterPro" id="IPR012674">
    <property type="entry name" value="Calycin"/>
</dbReference>
<keyword evidence="2" id="KW-0732">Signal</keyword>
<comment type="subcellular location">
    <subcellularLocation>
        <location evidence="2">Cell outer membrane</location>
    </subcellularLocation>
</comment>
<keyword evidence="3" id="KW-0564">Palmitate</keyword>
<dbReference type="PANTHER" id="PTHR10612">
    <property type="entry name" value="APOLIPOPROTEIN D"/>
    <property type="match status" value="1"/>
</dbReference>
<comment type="similarity">
    <text evidence="1 2">Belongs to the calycin superfamily. Lipocalin family.</text>
</comment>
<gene>
    <name evidence="5" type="primary">blc</name>
    <name evidence="5" type="ORF">PPUN14671_42740</name>
</gene>
<feature type="domain" description="Lipocalin/cytosolic fatty-acid binding" evidence="4">
    <location>
        <begin position="33"/>
        <end position="179"/>
    </location>
</feature>
<name>A0AA37RHR4_PSEPU</name>
<proteinExistence type="inferred from homology"/>
<dbReference type="PROSITE" id="PS51257">
    <property type="entry name" value="PROKAR_LIPOPROTEIN"/>
    <property type="match status" value="1"/>
</dbReference>
<dbReference type="InterPro" id="IPR022271">
    <property type="entry name" value="Lipocalin_ApoD"/>
</dbReference>
<accession>A0AA37RHR4</accession>
<comment type="function">
    <text evidence="2">Involved in the storage or transport of lipids necessary for membrane maintenance under stressful conditions. Displays a binding preference for lysophospholipids.</text>
</comment>
<keyword evidence="2 3" id="KW-0449">Lipoprotein</keyword>
<evidence type="ECO:0000256" key="1">
    <source>
        <dbReference type="ARBA" id="ARBA00006889"/>
    </source>
</evidence>
<evidence type="ECO:0000256" key="3">
    <source>
        <dbReference type="PIRSR" id="PIRSR036893-52"/>
    </source>
</evidence>
<evidence type="ECO:0000256" key="2">
    <source>
        <dbReference type="PIRNR" id="PIRNR036893"/>
    </source>
</evidence>
<dbReference type="GO" id="GO:0008289">
    <property type="term" value="F:lipid binding"/>
    <property type="evidence" value="ECO:0007669"/>
    <property type="project" value="UniProtKB-UniRule"/>
</dbReference>
<dbReference type="EMBL" id="BSKJ01000011">
    <property type="protein sequence ID" value="GLO37438.1"/>
    <property type="molecule type" value="Genomic_DNA"/>
</dbReference>
<keyword evidence="2" id="KW-0446">Lipid-binding</keyword>
<dbReference type="PROSITE" id="PS00213">
    <property type="entry name" value="LIPOCALIN"/>
    <property type="match status" value="1"/>
</dbReference>
<organism evidence="5 6">
    <name type="scientific">Pseudomonas putida</name>
    <name type="common">Arthrobacter siderocapsulatus</name>
    <dbReference type="NCBI Taxonomy" id="303"/>
    <lineage>
        <taxon>Bacteria</taxon>
        <taxon>Pseudomonadati</taxon>
        <taxon>Pseudomonadota</taxon>
        <taxon>Gammaproteobacteria</taxon>
        <taxon>Pseudomonadales</taxon>
        <taxon>Pseudomonadaceae</taxon>
        <taxon>Pseudomonas</taxon>
    </lineage>
</organism>
<dbReference type="RefSeq" id="WP_284356700.1">
    <property type="nucleotide sequence ID" value="NZ_BSKF01000014.1"/>
</dbReference>
<dbReference type="InterPro" id="IPR047202">
    <property type="entry name" value="Lipocalin_Blc-like_dom"/>
</dbReference>
<dbReference type="PRINTS" id="PR01171">
    <property type="entry name" value="BCTLIPOCALIN"/>
</dbReference>
<comment type="subunit">
    <text evidence="2">Homodimer.</text>
</comment>